<evidence type="ECO:0000313" key="1">
    <source>
        <dbReference type="EMBL" id="KAJ8687357.1"/>
    </source>
</evidence>
<name>A0ACC2PYD7_9HYME</name>
<proteinExistence type="predicted"/>
<reference evidence="1" key="1">
    <citation type="submission" date="2023-04" db="EMBL/GenBank/DDBJ databases">
        <title>A chromosome-level genome assembly of the parasitoid wasp Eretmocerus hayati.</title>
        <authorList>
            <person name="Zhong Y."/>
            <person name="Liu S."/>
            <person name="Liu Y."/>
        </authorList>
    </citation>
    <scope>NUCLEOTIDE SEQUENCE</scope>
    <source>
        <strain evidence="1">ZJU_SS_LIU_2023</strain>
    </source>
</reference>
<dbReference type="Proteomes" id="UP001239111">
    <property type="component" value="Chromosome 1"/>
</dbReference>
<protein>
    <submittedName>
        <fullName evidence="1">Uncharacterized protein</fullName>
    </submittedName>
</protein>
<dbReference type="EMBL" id="CM056741">
    <property type="protein sequence ID" value="KAJ8687357.1"/>
    <property type="molecule type" value="Genomic_DNA"/>
</dbReference>
<sequence length="254" mass="27995">MRLLDKLRINFLQSKDTGCKFHEFSNISESKAHSNAKQHNGESDWTDAAIAVHQAGGIRGSIGSDNLNKVTLRDVRNALPFGEPNIFKVKVKGSTLHEALEWSVNDRISQNETAHGGAFLQMSGIRVIYDLSKDPNSRVVSVKVRCSICTVPTYNDLDMETTYSVLMPGFMHLGGDGYKMMKNLPYVDTGMNSSSVVVEYINHTSPVYPNVEGRISFINQINIRNIENGSAGRMCISALAISAIALLLPYLISI</sequence>
<gene>
    <name evidence="1" type="ORF">QAD02_023151</name>
</gene>
<keyword evidence="2" id="KW-1185">Reference proteome</keyword>
<evidence type="ECO:0000313" key="2">
    <source>
        <dbReference type="Proteomes" id="UP001239111"/>
    </source>
</evidence>
<organism evidence="1 2">
    <name type="scientific">Eretmocerus hayati</name>
    <dbReference type="NCBI Taxonomy" id="131215"/>
    <lineage>
        <taxon>Eukaryota</taxon>
        <taxon>Metazoa</taxon>
        <taxon>Ecdysozoa</taxon>
        <taxon>Arthropoda</taxon>
        <taxon>Hexapoda</taxon>
        <taxon>Insecta</taxon>
        <taxon>Pterygota</taxon>
        <taxon>Neoptera</taxon>
        <taxon>Endopterygota</taxon>
        <taxon>Hymenoptera</taxon>
        <taxon>Apocrita</taxon>
        <taxon>Proctotrupomorpha</taxon>
        <taxon>Chalcidoidea</taxon>
        <taxon>Aphelinidae</taxon>
        <taxon>Aphelininae</taxon>
        <taxon>Eretmocerus</taxon>
    </lineage>
</organism>
<accession>A0ACC2PYD7</accession>
<comment type="caution">
    <text evidence="1">The sequence shown here is derived from an EMBL/GenBank/DDBJ whole genome shotgun (WGS) entry which is preliminary data.</text>
</comment>